<keyword evidence="2" id="KW-1003">Cell membrane</keyword>
<feature type="transmembrane region" description="Helical" evidence="6">
    <location>
        <begin position="12"/>
        <end position="34"/>
    </location>
</feature>
<evidence type="ECO:0000256" key="1">
    <source>
        <dbReference type="ARBA" id="ARBA00004651"/>
    </source>
</evidence>
<keyword evidence="4 6" id="KW-1133">Transmembrane helix</keyword>
<feature type="transmembrane region" description="Helical" evidence="6">
    <location>
        <begin position="294"/>
        <end position="319"/>
    </location>
</feature>
<accession>A0ABU3NKZ0</accession>
<evidence type="ECO:0000313" key="7">
    <source>
        <dbReference type="EMBL" id="MDT8897462.1"/>
    </source>
</evidence>
<feature type="transmembrane region" description="Helical" evidence="6">
    <location>
        <begin position="46"/>
        <end position="68"/>
    </location>
</feature>
<dbReference type="Pfam" id="PF03706">
    <property type="entry name" value="LPG_synthase_TM"/>
    <property type="match status" value="1"/>
</dbReference>
<dbReference type="RefSeq" id="WP_315624116.1">
    <property type="nucleotide sequence ID" value="NZ_JAUHMF010000001.1"/>
</dbReference>
<feature type="transmembrane region" description="Helical" evidence="6">
    <location>
        <begin position="195"/>
        <end position="214"/>
    </location>
</feature>
<proteinExistence type="predicted"/>
<reference evidence="7 8" key="1">
    <citation type="submission" date="2023-07" db="EMBL/GenBank/DDBJ databases">
        <title>Novel species of Thermanaerothrix with wide hydrolytic capabilities.</title>
        <authorList>
            <person name="Zayulina K.S."/>
            <person name="Podosokorskaya O.A."/>
            <person name="Elcheninov A.G."/>
        </authorList>
    </citation>
    <scope>NUCLEOTIDE SEQUENCE [LARGE SCALE GENOMIC DNA]</scope>
    <source>
        <strain evidence="7 8">4228-RoL</strain>
    </source>
</reference>
<gene>
    <name evidence="7" type="ORF">QYE77_04220</name>
</gene>
<organism evidence="7 8">
    <name type="scientific">Thermanaerothrix solaris</name>
    <dbReference type="NCBI Taxonomy" id="3058434"/>
    <lineage>
        <taxon>Bacteria</taxon>
        <taxon>Bacillati</taxon>
        <taxon>Chloroflexota</taxon>
        <taxon>Anaerolineae</taxon>
        <taxon>Anaerolineales</taxon>
        <taxon>Anaerolineaceae</taxon>
        <taxon>Thermanaerothrix</taxon>
    </lineage>
</organism>
<evidence type="ECO:0000256" key="4">
    <source>
        <dbReference type="ARBA" id="ARBA00022989"/>
    </source>
</evidence>
<feature type="transmembrane region" description="Helical" evidence="6">
    <location>
        <begin position="220"/>
        <end position="240"/>
    </location>
</feature>
<sequence length="342" mass="38384">MKQESGARKSFQWLRWLPGVAISLLAIGILFRVANWKDVGVALSAYRWPFIMGSLLLTLSFLWARAWAWTALLEGQARPIQAFWAINQGYLINNLLPLRAGELGRSVLLGYQINQSPVRVLSTVVIERILDLAFAATLLLSTLPLVVGMAWARTVSWLTLAIILAVLVMLIVLSRRQENTLRFFDNVSQRWRWRFLRVVVLPQLHHLMQGLGALRNPRALWKALFWVGVSWGLAVCNYYLMLLPLAPHARFWWGVFADGVLAMGIALPSAPAALGTFEASLVAALALLGVNSTAALAYAITLHFLQFLVTGVLGLLGFLRQRHSLQEWGQWLQLRERGNLTQ</sequence>
<dbReference type="InterPro" id="IPR022791">
    <property type="entry name" value="L-PG_synthase/AglD"/>
</dbReference>
<dbReference type="NCBIfam" id="TIGR00374">
    <property type="entry name" value="flippase-like domain"/>
    <property type="match status" value="1"/>
</dbReference>
<evidence type="ECO:0000256" key="2">
    <source>
        <dbReference type="ARBA" id="ARBA00022475"/>
    </source>
</evidence>
<name>A0ABU3NKZ0_9CHLR</name>
<keyword evidence="8" id="KW-1185">Reference proteome</keyword>
<dbReference type="PANTHER" id="PTHR39087">
    <property type="entry name" value="UPF0104 MEMBRANE PROTEIN MJ1595"/>
    <property type="match status" value="1"/>
</dbReference>
<evidence type="ECO:0000256" key="3">
    <source>
        <dbReference type="ARBA" id="ARBA00022692"/>
    </source>
</evidence>
<comment type="subcellular location">
    <subcellularLocation>
        <location evidence="1">Cell membrane</location>
        <topology evidence="1">Multi-pass membrane protein</topology>
    </subcellularLocation>
</comment>
<evidence type="ECO:0000256" key="5">
    <source>
        <dbReference type="ARBA" id="ARBA00023136"/>
    </source>
</evidence>
<feature type="transmembrane region" description="Helical" evidence="6">
    <location>
        <begin position="252"/>
        <end position="274"/>
    </location>
</feature>
<keyword evidence="3 6" id="KW-0812">Transmembrane</keyword>
<protein>
    <submittedName>
        <fullName evidence="7">Lysylphosphatidylglycerol synthase transmembrane domain-containing protein</fullName>
    </submittedName>
</protein>
<evidence type="ECO:0000313" key="8">
    <source>
        <dbReference type="Proteomes" id="UP001254165"/>
    </source>
</evidence>
<dbReference type="PANTHER" id="PTHR39087:SF2">
    <property type="entry name" value="UPF0104 MEMBRANE PROTEIN MJ1595"/>
    <property type="match status" value="1"/>
</dbReference>
<dbReference type="EMBL" id="JAUHMF010000001">
    <property type="protein sequence ID" value="MDT8897462.1"/>
    <property type="molecule type" value="Genomic_DNA"/>
</dbReference>
<comment type="caution">
    <text evidence="7">The sequence shown here is derived from an EMBL/GenBank/DDBJ whole genome shotgun (WGS) entry which is preliminary data.</text>
</comment>
<evidence type="ECO:0000256" key="6">
    <source>
        <dbReference type="SAM" id="Phobius"/>
    </source>
</evidence>
<feature type="transmembrane region" description="Helical" evidence="6">
    <location>
        <begin position="129"/>
        <end position="151"/>
    </location>
</feature>
<dbReference type="Proteomes" id="UP001254165">
    <property type="component" value="Unassembled WGS sequence"/>
</dbReference>
<keyword evidence="5 6" id="KW-0472">Membrane</keyword>
<feature type="transmembrane region" description="Helical" evidence="6">
    <location>
        <begin position="157"/>
        <end position="174"/>
    </location>
</feature>